<dbReference type="RefSeq" id="WP_378064325.1">
    <property type="nucleotide sequence ID" value="NZ_JBHSBL010000001.1"/>
</dbReference>
<keyword evidence="1" id="KW-0547">Nucleotide-binding</keyword>
<evidence type="ECO:0000313" key="3">
    <source>
        <dbReference type="EMBL" id="MFC4063329.1"/>
    </source>
</evidence>
<dbReference type="NCBIfam" id="NF040564">
    <property type="entry name" value="SCO2523_fam"/>
    <property type="match status" value="1"/>
</dbReference>
<proteinExistence type="predicted"/>
<dbReference type="EMBL" id="JBHSBL010000001">
    <property type="protein sequence ID" value="MFC4063329.1"/>
    <property type="molecule type" value="Genomic_DNA"/>
</dbReference>
<keyword evidence="4" id="KW-1185">Reference proteome</keyword>
<dbReference type="Proteomes" id="UP001595867">
    <property type="component" value="Unassembled WGS sequence"/>
</dbReference>
<name>A0ABV8IGH8_9ACTN</name>
<dbReference type="Gene3D" id="3.40.50.300">
    <property type="entry name" value="P-loop containing nucleotide triphosphate hydrolases"/>
    <property type="match status" value="1"/>
</dbReference>
<organism evidence="3 4">
    <name type="scientific">Actinoplanes subglobosus</name>
    <dbReference type="NCBI Taxonomy" id="1547892"/>
    <lineage>
        <taxon>Bacteria</taxon>
        <taxon>Bacillati</taxon>
        <taxon>Actinomycetota</taxon>
        <taxon>Actinomycetes</taxon>
        <taxon>Micromonosporales</taxon>
        <taxon>Micromonosporaceae</taxon>
        <taxon>Actinoplanes</taxon>
    </lineage>
</organism>
<evidence type="ECO:0000313" key="4">
    <source>
        <dbReference type="Proteomes" id="UP001595867"/>
    </source>
</evidence>
<reference evidence="4" key="1">
    <citation type="journal article" date="2019" name="Int. J. Syst. Evol. Microbiol.">
        <title>The Global Catalogue of Microorganisms (GCM) 10K type strain sequencing project: providing services to taxonomists for standard genome sequencing and annotation.</title>
        <authorList>
            <consortium name="The Broad Institute Genomics Platform"/>
            <consortium name="The Broad Institute Genome Sequencing Center for Infectious Disease"/>
            <person name="Wu L."/>
            <person name="Ma J."/>
        </authorList>
    </citation>
    <scope>NUCLEOTIDE SEQUENCE [LARGE SCALE GENOMIC DNA]</scope>
    <source>
        <strain evidence="4">TBRC 5832</strain>
    </source>
</reference>
<keyword evidence="2" id="KW-0067">ATP-binding</keyword>
<evidence type="ECO:0000256" key="2">
    <source>
        <dbReference type="ARBA" id="ARBA00022840"/>
    </source>
</evidence>
<dbReference type="PANTHER" id="PTHR43384">
    <property type="entry name" value="SEPTUM SITE-DETERMINING PROTEIN MIND HOMOLOG, CHLOROPLASTIC-RELATED"/>
    <property type="match status" value="1"/>
</dbReference>
<accession>A0ABV8IGH8</accession>
<dbReference type="InterPro" id="IPR027417">
    <property type="entry name" value="P-loop_NTPase"/>
</dbReference>
<dbReference type="SUPFAM" id="SSF52540">
    <property type="entry name" value="P-loop containing nucleoside triphosphate hydrolases"/>
    <property type="match status" value="1"/>
</dbReference>
<gene>
    <name evidence="3" type="ORF">ACFO0C_00175</name>
</gene>
<protein>
    <submittedName>
        <fullName evidence="3">SCO2523 family variant P-loop protein</fullName>
    </submittedName>
</protein>
<sequence>MLVFAASDKGGTGRSVTSCNVVYRSALAGSDVCYLDFDFGSPTAGSIFQIAEATRGVPKGGLHSYLQDPDVAATGEAKRIDVWSRSARRSLRQRPPGSGKLMLFPGNQDGGEFEPDKEALRRCVHLFQALDEEFDMCLIDLSAGRSYATQLVLRATADRALRGVTARWLVFHRWTRQHIPAAGGLVYGQNGILNVGVEAGHDPERLQAAIKFVRTAVVDPDSAELSGLRPAQVAWLRDCDEDLRRLAAVHRVGRSSMLGSVPLDPVLQWQEQLISDNDVVARDVANSSTVEAFDELSRKLSVDDEWIGA</sequence>
<comment type="caution">
    <text evidence="3">The sequence shown here is derived from an EMBL/GenBank/DDBJ whole genome shotgun (WGS) entry which is preliminary data.</text>
</comment>
<dbReference type="InterPro" id="IPR050625">
    <property type="entry name" value="ParA/MinD_ATPase"/>
</dbReference>
<dbReference type="PANTHER" id="PTHR43384:SF6">
    <property type="entry name" value="SEPTUM SITE-DETERMINING PROTEIN MIND HOMOLOG, CHLOROPLASTIC"/>
    <property type="match status" value="1"/>
</dbReference>
<evidence type="ECO:0000256" key="1">
    <source>
        <dbReference type="ARBA" id="ARBA00022741"/>
    </source>
</evidence>